<sequence>MKTNWLSRRICWSSDVPFQTEPMLLQDTIPQRPDFRFALVVPTMAIAQVLDEKISPGPATPPEDTSAVNESPDADAEMEPVSFKPKPNPEYVTGVKLLDPAPSIDRIFYLAAGLAAVCGIFLWGMGWHDVRKKEGGSRAAEGDGKGISQSAEDGDKAA</sequence>
<reference evidence="3 4" key="1">
    <citation type="submission" date="2023-01" db="EMBL/GenBank/DDBJ databases">
        <title>Analysis of 21 Apiospora genomes using comparative genomics revels a genus with tremendous synthesis potential of carbohydrate active enzymes and secondary metabolites.</title>
        <authorList>
            <person name="Sorensen T."/>
        </authorList>
    </citation>
    <scope>NUCLEOTIDE SEQUENCE [LARGE SCALE GENOMIC DNA]</scope>
    <source>
        <strain evidence="3 4">CBS 135458</strain>
    </source>
</reference>
<feature type="region of interest" description="Disordered" evidence="1">
    <location>
        <begin position="133"/>
        <end position="158"/>
    </location>
</feature>
<dbReference type="EMBL" id="JAQQWL010000015">
    <property type="protein sequence ID" value="KAK8041310.1"/>
    <property type="molecule type" value="Genomic_DNA"/>
</dbReference>
<dbReference type="RefSeq" id="XP_066708855.1">
    <property type="nucleotide sequence ID" value="XM_066865726.1"/>
</dbReference>
<keyword evidence="4" id="KW-1185">Reference proteome</keyword>
<feature type="region of interest" description="Disordered" evidence="1">
    <location>
        <begin position="53"/>
        <end position="85"/>
    </location>
</feature>
<organism evidence="3 4">
    <name type="scientific">Apiospora phragmitis</name>
    <dbReference type="NCBI Taxonomy" id="2905665"/>
    <lineage>
        <taxon>Eukaryota</taxon>
        <taxon>Fungi</taxon>
        <taxon>Dikarya</taxon>
        <taxon>Ascomycota</taxon>
        <taxon>Pezizomycotina</taxon>
        <taxon>Sordariomycetes</taxon>
        <taxon>Xylariomycetidae</taxon>
        <taxon>Amphisphaeriales</taxon>
        <taxon>Apiosporaceae</taxon>
        <taxon>Apiospora</taxon>
    </lineage>
</organism>
<protein>
    <submittedName>
        <fullName evidence="3">MFS multidrug transporter</fullName>
    </submittedName>
</protein>
<dbReference type="GeneID" id="92098789"/>
<keyword evidence="2" id="KW-0812">Transmembrane</keyword>
<evidence type="ECO:0000313" key="3">
    <source>
        <dbReference type="EMBL" id="KAK8041310.1"/>
    </source>
</evidence>
<evidence type="ECO:0000313" key="4">
    <source>
        <dbReference type="Proteomes" id="UP001480595"/>
    </source>
</evidence>
<feature type="transmembrane region" description="Helical" evidence="2">
    <location>
        <begin position="107"/>
        <end position="128"/>
    </location>
</feature>
<name>A0ABR1T3Y2_9PEZI</name>
<comment type="caution">
    <text evidence="3">The sequence shown here is derived from an EMBL/GenBank/DDBJ whole genome shotgun (WGS) entry which is preliminary data.</text>
</comment>
<proteinExistence type="predicted"/>
<evidence type="ECO:0000256" key="1">
    <source>
        <dbReference type="SAM" id="MobiDB-lite"/>
    </source>
</evidence>
<gene>
    <name evidence="3" type="ORF">PG994_014317</name>
</gene>
<keyword evidence="2" id="KW-1133">Transmembrane helix</keyword>
<feature type="compositionally biased region" description="Basic and acidic residues" evidence="1">
    <location>
        <begin position="133"/>
        <end position="144"/>
    </location>
</feature>
<dbReference type="Proteomes" id="UP001480595">
    <property type="component" value="Unassembled WGS sequence"/>
</dbReference>
<keyword evidence="2" id="KW-0472">Membrane</keyword>
<evidence type="ECO:0000256" key="2">
    <source>
        <dbReference type="SAM" id="Phobius"/>
    </source>
</evidence>
<accession>A0ABR1T3Y2</accession>